<evidence type="ECO:0000313" key="2">
    <source>
        <dbReference type="Proteomes" id="UP001589776"/>
    </source>
</evidence>
<accession>A0ABV6DH97</accession>
<sequence>MNNKLKLITNPPHGEDEFAWDQVYFDVGAKVFILEFYQWG</sequence>
<proteinExistence type="predicted"/>
<protein>
    <submittedName>
        <fullName evidence="1">Uncharacterized protein</fullName>
    </submittedName>
</protein>
<dbReference type="EMBL" id="JBHLWN010000025">
    <property type="protein sequence ID" value="MFC0212030.1"/>
    <property type="molecule type" value="Genomic_DNA"/>
</dbReference>
<name>A0ABV6DH97_9BACL</name>
<dbReference type="RefSeq" id="WP_377469090.1">
    <property type="nucleotide sequence ID" value="NZ_JBHLWN010000025.1"/>
</dbReference>
<evidence type="ECO:0000313" key="1">
    <source>
        <dbReference type="EMBL" id="MFC0212030.1"/>
    </source>
</evidence>
<keyword evidence="2" id="KW-1185">Reference proteome</keyword>
<dbReference type="Proteomes" id="UP001589776">
    <property type="component" value="Unassembled WGS sequence"/>
</dbReference>
<gene>
    <name evidence="1" type="ORF">ACFFK0_06110</name>
</gene>
<comment type="caution">
    <text evidence="1">The sequence shown here is derived from an EMBL/GenBank/DDBJ whole genome shotgun (WGS) entry which is preliminary data.</text>
</comment>
<organism evidence="1 2">
    <name type="scientific">Paenibacillus chartarius</name>
    <dbReference type="NCBI Taxonomy" id="747481"/>
    <lineage>
        <taxon>Bacteria</taxon>
        <taxon>Bacillati</taxon>
        <taxon>Bacillota</taxon>
        <taxon>Bacilli</taxon>
        <taxon>Bacillales</taxon>
        <taxon>Paenibacillaceae</taxon>
        <taxon>Paenibacillus</taxon>
    </lineage>
</organism>
<reference evidence="1 2" key="1">
    <citation type="submission" date="2024-09" db="EMBL/GenBank/DDBJ databases">
        <authorList>
            <person name="Sun Q."/>
            <person name="Mori K."/>
        </authorList>
    </citation>
    <scope>NUCLEOTIDE SEQUENCE [LARGE SCALE GENOMIC DNA]</scope>
    <source>
        <strain evidence="1 2">CCM 7759</strain>
    </source>
</reference>